<protein>
    <submittedName>
        <fullName evidence="1">Uncharacterized protein</fullName>
    </submittedName>
</protein>
<proteinExistence type="predicted"/>
<dbReference type="EMBL" id="JASBWT010000017">
    <property type="protein sequence ID" value="KAJ9097206.1"/>
    <property type="molecule type" value="Genomic_DNA"/>
</dbReference>
<accession>A0ACC2VDQ9</accession>
<dbReference type="Proteomes" id="UP001227268">
    <property type="component" value="Unassembled WGS sequence"/>
</dbReference>
<sequence length="1138" mass="123818">MVGKRNVCGNPLWLEIQQEVEDKDKGDTGYANKTYARASKSIAACPIPYSNLNELLSLQYVGKVMLSRLMKKQKEYYLARGMEIPANGGGGLEVSADGGGSDEQPAGDSLSESRPRARGKAAVAGAEGDSDEDEASDSSFNMRLQAGGGSKRAAELEARRVKRQRLAEAGEDSDTAISRALIERQAQKKGRGGGAGAAKKTPAPRVKKAYVPEKASGAYALLVGLLLRLPDHLQQPLPPLNSTDQEAEDVREDHIIQHLMANQLTKSDLMNEASEHCRVSMHTSENGRFHTGWTSMKTLLTRELVVKKGNPARFHLTREGYTCALGVWTAANAESGGFPAVSVPIEAMGGFRYALPQQQSSQAGPGPSTLANTASRAAAAARSSMTTGQSGSRGRHAADNAYTTIIDDMDIQDDFPAFYDGAPAGHGGGASKPSLESRTAEGLQFWYISPEGDRVKNRHEAALEPLSAGLTGTMVQVEISAKDLGHPVARRYQGWVQSRGLFFRGYIFEDTAPEICAGIGGANMDTPDLARSNGRGASSLGIRNHSGGLSDLGSSPVPPTRHHEQSLNDSRRAQLSRSATDGFQTDETLLLEDLFGTKKKKKTTDMAVQRSGDSSARTTSLPASIPLPYIRGRRELGKRAPVITVSRSSMLPRREDKTASGSGGSGNPRDVLNAYSAGREASRKVSAPVEPKPTDELDFSPVPGPLFNTRNPSFTPEPARALASSPTPAFDDEFGDIGSPPMIVDDIDTSVAMNIPQAPLFLPDDVSNPASRRPPSRSVNSRPPNGSSVRSAPITVPITRVNSAVPVDAEEEFAFEPKDAIVYEPGTYDIILVIDGREVKNKRDEDTLRKELSDKGIQIEVKALNLGDMLWIARSRLSTLGGEDKECVLDYVVERKRLDDLCISIRDGRYDEQKFRLNNSCLRNVYYIVEQWNIGSYLGNPDSGNTTAQAVATARSQTQVTDGFFVKDTHKLGETIEYLRLLTENAPIHVVPSRYIARSSYSSFQTHLRKQHPATPFYTTYEAFQELNTKAANRTLRETFARMLLCVKQMSSERVSASLNHWQTPRELHEWLKAQRIEAEAQEAQEAESAPLPGPPAKSKGKKKQVRGVEMVFADTVQGEGRAKIGDQMSRDLYKIFG</sequence>
<reference evidence="1" key="1">
    <citation type="submission" date="2023-04" db="EMBL/GenBank/DDBJ databases">
        <title>Draft Genome sequencing of Naganishia species isolated from polar environments using Oxford Nanopore Technology.</title>
        <authorList>
            <person name="Leo P."/>
            <person name="Venkateswaran K."/>
        </authorList>
    </citation>
    <scope>NUCLEOTIDE SEQUENCE</scope>
    <source>
        <strain evidence="1">MNA-CCFEE 5423</strain>
    </source>
</reference>
<organism evidence="1 2">
    <name type="scientific">Naganishia friedmannii</name>
    <dbReference type="NCBI Taxonomy" id="89922"/>
    <lineage>
        <taxon>Eukaryota</taxon>
        <taxon>Fungi</taxon>
        <taxon>Dikarya</taxon>
        <taxon>Basidiomycota</taxon>
        <taxon>Agaricomycotina</taxon>
        <taxon>Tremellomycetes</taxon>
        <taxon>Filobasidiales</taxon>
        <taxon>Filobasidiaceae</taxon>
        <taxon>Naganishia</taxon>
    </lineage>
</organism>
<comment type="caution">
    <text evidence="1">The sequence shown here is derived from an EMBL/GenBank/DDBJ whole genome shotgun (WGS) entry which is preliminary data.</text>
</comment>
<evidence type="ECO:0000313" key="2">
    <source>
        <dbReference type="Proteomes" id="UP001227268"/>
    </source>
</evidence>
<name>A0ACC2VDQ9_9TREE</name>
<gene>
    <name evidence="1" type="ORF">QFC21_004875</name>
</gene>
<evidence type="ECO:0000313" key="1">
    <source>
        <dbReference type="EMBL" id="KAJ9097206.1"/>
    </source>
</evidence>
<keyword evidence="2" id="KW-1185">Reference proteome</keyword>